<dbReference type="InterPro" id="IPR008271">
    <property type="entry name" value="Ser/Thr_kinase_AS"/>
</dbReference>
<protein>
    <recommendedName>
        <fullName evidence="1">Protein kinase domain-containing protein</fullName>
    </recommendedName>
</protein>
<dbReference type="OMA" id="LHERECV"/>
<dbReference type="PANTHER" id="PTHR44329">
    <property type="entry name" value="SERINE/THREONINE-PROTEIN KINASE TNNI3K-RELATED"/>
    <property type="match status" value="1"/>
</dbReference>
<dbReference type="AlphaFoldDB" id="H3GDH4"/>
<dbReference type="InterPro" id="IPR051681">
    <property type="entry name" value="Ser/Thr_Kinases-Pseudokinases"/>
</dbReference>
<dbReference type="Gene3D" id="1.10.510.10">
    <property type="entry name" value="Transferase(Phosphotransferase) domain 1"/>
    <property type="match status" value="1"/>
</dbReference>
<dbReference type="VEuPathDB" id="FungiDB:KRP23_4466"/>
<proteinExistence type="predicted"/>
<dbReference type="VEuPathDB" id="FungiDB:KRP22_4423"/>
<accession>H3GDH4</accession>
<dbReference type="Pfam" id="PF07714">
    <property type="entry name" value="PK_Tyr_Ser-Thr"/>
    <property type="match status" value="1"/>
</dbReference>
<dbReference type="EnsemblProtists" id="Phyra73608">
    <property type="protein sequence ID" value="Phyra73608"/>
    <property type="gene ID" value="Phyra73608"/>
</dbReference>
<feature type="domain" description="Protein kinase" evidence="1">
    <location>
        <begin position="215"/>
        <end position="463"/>
    </location>
</feature>
<evidence type="ECO:0000313" key="2">
    <source>
        <dbReference type="EnsemblProtists" id="Phyra73608"/>
    </source>
</evidence>
<dbReference type="InterPro" id="IPR001245">
    <property type="entry name" value="Ser-Thr/Tyr_kinase_cat_dom"/>
</dbReference>
<dbReference type="VEuPathDB" id="FungiDB:KRP22_2304"/>
<dbReference type="InParanoid" id="H3GDH4"/>
<name>H3GDH4_PHYRM</name>
<keyword evidence="3" id="KW-1185">Reference proteome</keyword>
<dbReference type="HOGENOM" id="CLU_000288_7_38_1"/>
<dbReference type="InterPro" id="IPR011009">
    <property type="entry name" value="Kinase-like_dom_sf"/>
</dbReference>
<reference evidence="2" key="2">
    <citation type="submission" date="2015-06" db="UniProtKB">
        <authorList>
            <consortium name="EnsemblProtists"/>
        </authorList>
    </citation>
    <scope>IDENTIFICATION</scope>
    <source>
        <strain evidence="2">Pr102</strain>
    </source>
</reference>
<dbReference type="GO" id="GO:0007165">
    <property type="term" value="P:signal transduction"/>
    <property type="evidence" value="ECO:0000318"/>
    <property type="project" value="GO_Central"/>
</dbReference>
<dbReference type="PROSITE" id="PS50011">
    <property type="entry name" value="PROTEIN_KINASE_DOM"/>
    <property type="match status" value="1"/>
</dbReference>
<dbReference type="PROSITE" id="PS00108">
    <property type="entry name" value="PROTEIN_KINASE_ST"/>
    <property type="match status" value="1"/>
</dbReference>
<dbReference type="SMART" id="SM00220">
    <property type="entry name" value="S_TKc"/>
    <property type="match status" value="1"/>
</dbReference>
<dbReference type="EMBL" id="DS566001">
    <property type="status" value="NOT_ANNOTATED_CDS"/>
    <property type="molecule type" value="Genomic_DNA"/>
</dbReference>
<dbReference type="SUPFAM" id="SSF56112">
    <property type="entry name" value="Protein kinase-like (PK-like)"/>
    <property type="match status" value="1"/>
</dbReference>
<dbReference type="PANTHER" id="PTHR44329:SF214">
    <property type="entry name" value="PROTEIN KINASE DOMAIN-CONTAINING PROTEIN"/>
    <property type="match status" value="1"/>
</dbReference>
<reference evidence="3" key="1">
    <citation type="journal article" date="2006" name="Science">
        <title>Phytophthora genome sequences uncover evolutionary origins and mechanisms of pathogenesis.</title>
        <authorList>
            <person name="Tyler B.M."/>
            <person name="Tripathy S."/>
            <person name="Zhang X."/>
            <person name="Dehal P."/>
            <person name="Jiang R.H."/>
            <person name="Aerts A."/>
            <person name="Arredondo F.D."/>
            <person name="Baxter L."/>
            <person name="Bensasson D."/>
            <person name="Beynon J.L."/>
            <person name="Chapman J."/>
            <person name="Damasceno C.M."/>
            <person name="Dorrance A.E."/>
            <person name="Dou D."/>
            <person name="Dickerman A.W."/>
            <person name="Dubchak I.L."/>
            <person name="Garbelotto M."/>
            <person name="Gijzen M."/>
            <person name="Gordon S.G."/>
            <person name="Govers F."/>
            <person name="Grunwald N.J."/>
            <person name="Huang W."/>
            <person name="Ivors K.L."/>
            <person name="Jones R.W."/>
            <person name="Kamoun S."/>
            <person name="Krampis K."/>
            <person name="Lamour K.H."/>
            <person name="Lee M.K."/>
            <person name="McDonald W.H."/>
            <person name="Medina M."/>
            <person name="Meijer H.J."/>
            <person name="Nordberg E.K."/>
            <person name="Maclean D.J."/>
            <person name="Ospina-Giraldo M.D."/>
            <person name="Morris P.F."/>
            <person name="Phuntumart V."/>
            <person name="Putnam N.H."/>
            <person name="Rash S."/>
            <person name="Rose J.K."/>
            <person name="Sakihama Y."/>
            <person name="Salamov A.A."/>
            <person name="Savidor A."/>
            <person name="Scheuring C.F."/>
            <person name="Smith B.M."/>
            <person name="Sobral B.W."/>
            <person name="Terry A."/>
            <person name="Torto-Alalibo T.A."/>
            <person name="Win J."/>
            <person name="Xu Z."/>
            <person name="Zhang H."/>
            <person name="Grigoriev I.V."/>
            <person name="Rokhsar D.S."/>
            <person name="Boore J.L."/>
        </authorList>
    </citation>
    <scope>NUCLEOTIDE SEQUENCE [LARGE SCALE GENOMIC DNA]</scope>
    <source>
        <strain evidence="3">Pr102</strain>
    </source>
</reference>
<evidence type="ECO:0000259" key="1">
    <source>
        <dbReference type="PROSITE" id="PS50011"/>
    </source>
</evidence>
<dbReference type="Proteomes" id="UP000005238">
    <property type="component" value="Unassembled WGS sequence"/>
</dbReference>
<organism evidence="2 3">
    <name type="scientific">Phytophthora ramorum</name>
    <name type="common">Sudden oak death agent</name>
    <dbReference type="NCBI Taxonomy" id="164328"/>
    <lineage>
        <taxon>Eukaryota</taxon>
        <taxon>Sar</taxon>
        <taxon>Stramenopiles</taxon>
        <taxon>Oomycota</taxon>
        <taxon>Peronosporomycetes</taxon>
        <taxon>Peronosporales</taxon>
        <taxon>Peronosporaceae</taxon>
        <taxon>Phytophthora</taxon>
    </lineage>
</organism>
<dbReference type="GO" id="GO:0004674">
    <property type="term" value="F:protein serine/threonine kinase activity"/>
    <property type="evidence" value="ECO:0000318"/>
    <property type="project" value="GO_Central"/>
</dbReference>
<evidence type="ECO:0000313" key="3">
    <source>
        <dbReference type="Proteomes" id="UP000005238"/>
    </source>
</evidence>
<sequence>MASLSQVLVPRLQVPLAVALSSAERLVQSMAEAEALCSHVSQRLLDLYESLQRMDAVPVSILDKFLWQSFRFHDFVSKFSNKKLVTRLVCSRKILEQTRSLHRELDVVADALRGVCDLDLSAGDWESQWEHDRRVLRQGWGSLREDRTRLTAELLDTASQVEAMVLLKCEKETYFAKYAPDDLELLNAVFGYAASLSHAEVPHVPRWFIPPHEVDFVELPFSKGAFGSVHHGTWLDARVVVKRMLNPVDNELERSLFMNEIRIWYYLNYPHVVKLHGACHVGRPFFVCEFASNGILTDFIVRQEREGHHVLWQKLYEAALGLHFLHERSVTHGDLKGNNILVGADGTAKLTDFGLSCMLTSSAEPTPIVGTIGALRWKAPEVLNGASGASYAADIYSFGMSIVEAATHALPWGNQMPDSALKALPSRPERLTDEQWELVEKMCAFEPTQRPEIAVVVEKLKHFAEKETNDKFDHGTESWSVYASSGSEASTNSRMATNTSAAAGQSHSALLSSAAASSQSSGRTFSSSACSIATLAGEESSPMLDLDEYLSLLATLVDAQCEAIDEICKEAKDLQLPEPENYITQRYDDRMLDLRSEWMAKNRVAQDTLTTCMLIYDGEVELKTTRVALQQKLLQHATEAVQVFDGMVDPARAF</sequence>
<dbReference type="GO" id="GO:0005524">
    <property type="term" value="F:ATP binding"/>
    <property type="evidence" value="ECO:0007669"/>
    <property type="project" value="InterPro"/>
</dbReference>
<dbReference type="eggNOG" id="KOG0192">
    <property type="taxonomic scope" value="Eukaryota"/>
</dbReference>
<dbReference type="InterPro" id="IPR000719">
    <property type="entry name" value="Prot_kinase_dom"/>
</dbReference>
<dbReference type="STRING" id="164328.H3GDH4"/>